<dbReference type="AlphaFoldDB" id="A5Z9S5"/>
<accession>A5Z9S5</accession>
<feature type="transmembrane region" description="Helical" evidence="1">
    <location>
        <begin position="12"/>
        <end position="35"/>
    </location>
</feature>
<protein>
    <submittedName>
        <fullName evidence="2">Uncharacterized protein</fullName>
    </submittedName>
</protein>
<dbReference type="STRING" id="411463.EUBVEN_02472"/>
<reference evidence="2 3" key="2">
    <citation type="submission" date="2007-04" db="EMBL/GenBank/DDBJ databases">
        <title>Draft genome sequence of Eubacterium ventriosum (ATCC 27560).</title>
        <authorList>
            <person name="Sudarsanam P."/>
            <person name="Ley R."/>
            <person name="Guruge J."/>
            <person name="Turnbaugh P.J."/>
            <person name="Mahowald M."/>
            <person name="Liep D."/>
            <person name="Gordon J."/>
        </authorList>
    </citation>
    <scope>NUCLEOTIDE SEQUENCE [LARGE SCALE GENOMIC DNA]</scope>
    <source>
        <strain evidence="2 3">ATCC 27560</strain>
    </source>
</reference>
<keyword evidence="1" id="KW-0812">Transmembrane</keyword>
<evidence type="ECO:0000313" key="3">
    <source>
        <dbReference type="Proteomes" id="UP000006000"/>
    </source>
</evidence>
<comment type="caution">
    <text evidence="2">The sequence shown here is derived from an EMBL/GenBank/DDBJ whole genome shotgun (WGS) entry which is preliminary data.</text>
</comment>
<reference evidence="2 3" key="1">
    <citation type="submission" date="2007-03" db="EMBL/GenBank/DDBJ databases">
        <authorList>
            <person name="Fulton L."/>
            <person name="Clifton S."/>
            <person name="Fulton B."/>
            <person name="Xu J."/>
            <person name="Minx P."/>
            <person name="Pepin K.H."/>
            <person name="Johnson M."/>
            <person name="Thiruvilangam P."/>
            <person name="Bhonagiri V."/>
            <person name="Nash W.E."/>
            <person name="Mardis E.R."/>
            <person name="Wilson R.K."/>
        </authorList>
    </citation>
    <scope>NUCLEOTIDE SEQUENCE [LARGE SCALE GENOMIC DNA]</scope>
    <source>
        <strain evidence="2 3">ATCC 27560</strain>
    </source>
</reference>
<keyword evidence="1" id="KW-1133">Transmembrane helix</keyword>
<evidence type="ECO:0000313" key="2">
    <source>
        <dbReference type="EMBL" id="EDM50519.1"/>
    </source>
</evidence>
<gene>
    <name evidence="2" type="ORF">EUBVEN_02472</name>
</gene>
<sequence>MVHMETKSHKRKTFMVTILIMIALVIAVGYAWFAYKHKLASLTKVNSPGDVSIAGVHGGEMNGINLSYESKDVSSSKIVTVQNVICIRSNSDKVRLEVAHTQNVEGLVLKLYPATESEGTTSSEENTSTICKKYKDKNYYYSYYPNKGYSTDGSSGLELLVKNEGKGQTYTYGDNEKRVQSQAVPIYWESKEYVPLDSTNNMNNSNLTNYNYYKYFIVEASWRETDKETDIVYVMAKQ</sequence>
<dbReference type="Proteomes" id="UP000006000">
    <property type="component" value="Unassembled WGS sequence"/>
</dbReference>
<dbReference type="EMBL" id="AAVL02000037">
    <property type="protein sequence ID" value="EDM50519.1"/>
    <property type="molecule type" value="Genomic_DNA"/>
</dbReference>
<proteinExistence type="predicted"/>
<evidence type="ECO:0000256" key="1">
    <source>
        <dbReference type="SAM" id="Phobius"/>
    </source>
</evidence>
<organism evidence="2 3">
    <name type="scientific">Eubacterium ventriosum ATCC 27560</name>
    <dbReference type="NCBI Taxonomy" id="411463"/>
    <lineage>
        <taxon>Bacteria</taxon>
        <taxon>Bacillati</taxon>
        <taxon>Bacillota</taxon>
        <taxon>Clostridia</taxon>
        <taxon>Eubacteriales</taxon>
        <taxon>Eubacteriaceae</taxon>
        <taxon>Eubacterium</taxon>
    </lineage>
</organism>
<dbReference type="HOGENOM" id="CLU_983123_0_0_9"/>
<name>A5Z9S5_9FIRM</name>
<keyword evidence="1" id="KW-0472">Membrane</keyword>